<feature type="compositionally biased region" description="Polar residues" evidence="1">
    <location>
        <begin position="420"/>
        <end position="455"/>
    </location>
</feature>
<dbReference type="GeneID" id="25908531"/>
<gene>
    <name evidence="2" type="ORF">SARC_08027</name>
</gene>
<feature type="region of interest" description="Disordered" evidence="1">
    <location>
        <begin position="519"/>
        <end position="667"/>
    </location>
</feature>
<proteinExistence type="predicted"/>
<feature type="compositionally biased region" description="Low complexity" evidence="1">
    <location>
        <begin position="641"/>
        <end position="659"/>
    </location>
</feature>
<accession>A0A0L0FSA8</accession>
<dbReference type="Proteomes" id="UP000054560">
    <property type="component" value="Unassembled WGS sequence"/>
</dbReference>
<dbReference type="EMBL" id="KQ242279">
    <property type="protein sequence ID" value="KNC79579.1"/>
    <property type="molecule type" value="Genomic_DNA"/>
</dbReference>
<feature type="compositionally biased region" description="Polar residues" evidence="1">
    <location>
        <begin position="520"/>
        <end position="530"/>
    </location>
</feature>
<feature type="compositionally biased region" description="Polar residues" evidence="1">
    <location>
        <begin position="543"/>
        <end position="567"/>
    </location>
</feature>
<feature type="compositionally biased region" description="Low complexity" evidence="1">
    <location>
        <begin position="595"/>
        <end position="606"/>
    </location>
</feature>
<name>A0A0L0FSA8_9EUKA</name>
<evidence type="ECO:0000313" key="2">
    <source>
        <dbReference type="EMBL" id="KNC79579.1"/>
    </source>
</evidence>
<sequence>MARKIVSVRTTLKDSLSYERSSQPCRPPATSLFTTGKLKGYDGDIDDSVTVSEPVYGDSFQSGGSTPIAQTAPLKDRSSIKTPKSRKVVVQRRRQSAILAAEIGVLAPPCDVPSASPTDCVDSKPPIDLSDECLNPSQFLRRKKFTTVNQARIETSTGFDADKTAKPFENDEHSIHTDGSGAGPVVQNDPEQSKIRGSALATVHAADATIPTTNPNTNTNADSKRMSLIDHADDLLAKHSLGKSLDKLGNFLLDSKRKQKKGSTYNTLGKAPSAQSLDDDTAIAQAELDIDKYAAHKLNGLETRDLNCSIQATRMATPRSSVKPSSDLYTWETSLKGCQSDQNLQSSDTNSDVNSQHRPLRRNLSLGSDVGSVSDMGSIPSDHSQVRQQTYSSKPAIPNIRSHPSPATRSSPQLHLRQTFARQRSQSGYGTDTSVTRNTVVSTGPISNAPESSVESALRKGESLSSDNVKGIPNGILVNQTSNDKANANGILKNHTFQAANESEFNTLHKGVQSRIISVGSPSRPTSHYCTSEPVDPVPASRRPNSLVIQSHSSTQLFSQNSPQSGARASEMRKQPQSRFIVPQSVDNLQLSTRSPILTSTHSPTHSPTPKPTLSPLPTSTPPYNQASGNVYFPRGNTTQASRRMSAASSPAHAAPRHSPLTRNTSMQSNLNAQTVAAMIQPRRKKSVPRLSQMSLDLLTPYVDTLSANQPATRQTQTVARSMDYMPLTVPNQRPSSAMMMNGSGTSPMAVSPSSTDMYFNMPSQGAPFGSLPNLHHNSQFVYGQMARQRVSFDRNVRVVDAFGSKQYDRKSFKEKHRVFKKPKRQPCKMEILEELLRFKLLDMKVHEESQGNTDLHLGHLHGEQLQARKQMMADILAQRS</sequence>
<feature type="compositionally biased region" description="Pro residues" evidence="1">
    <location>
        <begin position="607"/>
        <end position="621"/>
    </location>
</feature>
<feature type="compositionally biased region" description="Low complexity" evidence="1">
    <location>
        <begin position="364"/>
        <end position="375"/>
    </location>
</feature>
<evidence type="ECO:0000313" key="3">
    <source>
        <dbReference type="Proteomes" id="UP000054560"/>
    </source>
</evidence>
<feature type="compositionally biased region" description="Polar residues" evidence="1">
    <location>
        <begin position="381"/>
        <end position="393"/>
    </location>
</feature>
<dbReference type="RefSeq" id="XP_014153481.1">
    <property type="nucleotide sequence ID" value="XM_014298006.1"/>
</dbReference>
<feature type="compositionally biased region" description="Polar residues" evidence="1">
    <location>
        <begin position="340"/>
        <end position="357"/>
    </location>
</feature>
<dbReference type="AlphaFoldDB" id="A0A0L0FSA8"/>
<evidence type="ECO:0000256" key="1">
    <source>
        <dbReference type="SAM" id="MobiDB-lite"/>
    </source>
</evidence>
<feature type="compositionally biased region" description="Polar residues" evidence="1">
    <location>
        <begin position="585"/>
        <end position="594"/>
    </location>
</feature>
<reference evidence="2 3" key="1">
    <citation type="submission" date="2011-02" db="EMBL/GenBank/DDBJ databases">
        <title>The Genome Sequence of Sphaeroforma arctica JP610.</title>
        <authorList>
            <consortium name="The Broad Institute Genome Sequencing Platform"/>
            <person name="Russ C."/>
            <person name="Cuomo C."/>
            <person name="Young S.K."/>
            <person name="Zeng Q."/>
            <person name="Gargeya S."/>
            <person name="Alvarado L."/>
            <person name="Berlin A."/>
            <person name="Chapman S.B."/>
            <person name="Chen Z."/>
            <person name="Freedman E."/>
            <person name="Gellesch M."/>
            <person name="Goldberg J."/>
            <person name="Griggs A."/>
            <person name="Gujja S."/>
            <person name="Heilman E."/>
            <person name="Heiman D."/>
            <person name="Howarth C."/>
            <person name="Mehta T."/>
            <person name="Neiman D."/>
            <person name="Pearson M."/>
            <person name="Roberts A."/>
            <person name="Saif S."/>
            <person name="Shea T."/>
            <person name="Shenoy N."/>
            <person name="Sisk P."/>
            <person name="Stolte C."/>
            <person name="Sykes S."/>
            <person name="White J."/>
            <person name="Yandava C."/>
            <person name="Burger G."/>
            <person name="Gray M.W."/>
            <person name="Holland P.W.H."/>
            <person name="King N."/>
            <person name="Lang F.B.F."/>
            <person name="Roger A.J."/>
            <person name="Ruiz-Trillo I."/>
            <person name="Haas B."/>
            <person name="Nusbaum C."/>
            <person name="Birren B."/>
        </authorList>
    </citation>
    <scope>NUCLEOTIDE SEQUENCE [LARGE SCALE GENOMIC DNA]</scope>
    <source>
        <strain evidence="2 3">JP610</strain>
    </source>
</reference>
<organism evidence="2 3">
    <name type="scientific">Sphaeroforma arctica JP610</name>
    <dbReference type="NCBI Taxonomy" id="667725"/>
    <lineage>
        <taxon>Eukaryota</taxon>
        <taxon>Ichthyosporea</taxon>
        <taxon>Ichthyophonida</taxon>
        <taxon>Sphaeroforma</taxon>
    </lineage>
</organism>
<keyword evidence="3" id="KW-1185">Reference proteome</keyword>
<protein>
    <submittedName>
        <fullName evidence="2">Uncharacterized protein</fullName>
    </submittedName>
</protein>
<feature type="region of interest" description="Disordered" evidence="1">
    <location>
        <begin position="340"/>
        <end position="473"/>
    </location>
</feature>